<protein>
    <submittedName>
        <fullName evidence="2">Uncharacterized protein</fullName>
    </submittedName>
</protein>
<gene>
    <name evidence="2" type="ORF">GCM10025883_23490</name>
</gene>
<feature type="compositionally biased region" description="Basic and acidic residues" evidence="1">
    <location>
        <begin position="64"/>
        <end position="73"/>
    </location>
</feature>
<organism evidence="2 3">
    <name type="scientific">Mobilicoccus caccae</name>
    <dbReference type="NCBI Taxonomy" id="1859295"/>
    <lineage>
        <taxon>Bacteria</taxon>
        <taxon>Bacillati</taxon>
        <taxon>Actinomycetota</taxon>
        <taxon>Actinomycetes</taxon>
        <taxon>Micrococcales</taxon>
        <taxon>Dermatophilaceae</taxon>
        <taxon>Mobilicoccus</taxon>
    </lineage>
</organism>
<name>A0ABQ6IUA5_9MICO</name>
<reference evidence="3" key="1">
    <citation type="journal article" date="2019" name="Int. J. Syst. Evol. Microbiol.">
        <title>The Global Catalogue of Microorganisms (GCM) 10K type strain sequencing project: providing services to taxonomists for standard genome sequencing and annotation.</title>
        <authorList>
            <consortium name="The Broad Institute Genomics Platform"/>
            <consortium name="The Broad Institute Genome Sequencing Center for Infectious Disease"/>
            <person name="Wu L."/>
            <person name="Ma J."/>
        </authorList>
    </citation>
    <scope>NUCLEOTIDE SEQUENCE [LARGE SCALE GENOMIC DNA]</scope>
    <source>
        <strain evidence="3">NBRC 113072</strain>
    </source>
</reference>
<evidence type="ECO:0000313" key="2">
    <source>
        <dbReference type="EMBL" id="GMA40304.1"/>
    </source>
</evidence>
<dbReference type="EMBL" id="BSUO01000001">
    <property type="protein sequence ID" value="GMA40304.1"/>
    <property type="molecule type" value="Genomic_DNA"/>
</dbReference>
<sequence>MGEGAIDLGDGMPGQRDDLLALGRRMHPPGRALQQPDPHPTLQLGHRATERGLCDVQARRGRGEPACVDHSKQDPQVTDIHIDAHSA</sequence>
<feature type="region of interest" description="Disordered" evidence="1">
    <location>
        <begin position="64"/>
        <end position="87"/>
    </location>
</feature>
<comment type="caution">
    <text evidence="2">The sequence shown here is derived from an EMBL/GenBank/DDBJ whole genome shotgun (WGS) entry which is preliminary data.</text>
</comment>
<evidence type="ECO:0000256" key="1">
    <source>
        <dbReference type="SAM" id="MobiDB-lite"/>
    </source>
</evidence>
<dbReference type="Proteomes" id="UP001157126">
    <property type="component" value="Unassembled WGS sequence"/>
</dbReference>
<evidence type="ECO:0000313" key="3">
    <source>
        <dbReference type="Proteomes" id="UP001157126"/>
    </source>
</evidence>
<keyword evidence="3" id="KW-1185">Reference proteome</keyword>
<proteinExistence type="predicted"/>
<accession>A0ABQ6IUA5</accession>